<dbReference type="InterPro" id="IPR003594">
    <property type="entry name" value="HATPase_dom"/>
</dbReference>
<accession>A0LM33</accession>
<keyword evidence="5" id="KW-0547">Nucleotide-binding</keyword>
<dbReference type="Pfam" id="PF00512">
    <property type="entry name" value="HisKA"/>
    <property type="match status" value="1"/>
</dbReference>
<dbReference type="AlphaFoldDB" id="A0LM33"/>
<feature type="domain" description="Histidine kinase" evidence="9">
    <location>
        <begin position="281"/>
        <end position="492"/>
    </location>
</feature>
<dbReference type="InterPro" id="IPR004358">
    <property type="entry name" value="Sig_transdc_His_kin-like_C"/>
</dbReference>
<dbReference type="KEGG" id="sfu:Sfum_2807"/>
<protein>
    <recommendedName>
        <fullName evidence="2">histidine kinase</fullName>
        <ecNumber evidence="2">2.7.13.3</ecNumber>
    </recommendedName>
</protein>
<dbReference type="CDD" id="cd00082">
    <property type="entry name" value="HisKA"/>
    <property type="match status" value="1"/>
</dbReference>
<dbReference type="EMBL" id="CP000478">
    <property type="protein sequence ID" value="ABK18485.1"/>
    <property type="molecule type" value="Genomic_DNA"/>
</dbReference>
<reference evidence="12 13" key="1">
    <citation type="submission" date="2006-10" db="EMBL/GenBank/DDBJ databases">
        <title>Complete sequence of Syntrophobacter fumaroxidans MPOB.</title>
        <authorList>
            <consortium name="US DOE Joint Genome Institute"/>
            <person name="Copeland A."/>
            <person name="Lucas S."/>
            <person name="Lapidus A."/>
            <person name="Barry K."/>
            <person name="Detter J.C."/>
            <person name="Glavina del Rio T."/>
            <person name="Hammon N."/>
            <person name="Israni S."/>
            <person name="Pitluck S."/>
            <person name="Goltsman E.G."/>
            <person name="Martinez M."/>
            <person name="Schmutz J."/>
            <person name="Larimer F."/>
            <person name="Land M."/>
            <person name="Hauser L."/>
            <person name="Kyrpides N."/>
            <person name="Kim E."/>
            <person name="Boone D.R."/>
            <person name="Brockman F."/>
            <person name="Culley D."/>
            <person name="Ferry J."/>
            <person name="Gunsalus R."/>
            <person name="McInerney M.J."/>
            <person name="Morrison M."/>
            <person name="Plugge C."/>
            <person name="Rohlin L."/>
            <person name="Scholten J."/>
            <person name="Sieber J."/>
            <person name="Stams A.J.M."/>
            <person name="Worm P."/>
            <person name="Henstra A.M."/>
            <person name="Richardson P."/>
        </authorList>
    </citation>
    <scope>NUCLEOTIDE SEQUENCE [LARGE SCALE GENOMIC DNA]</scope>
    <source>
        <strain evidence="13">DSM 10017 / MPOB</strain>
    </source>
</reference>
<dbReference type="Pfam" id="PF00989">
    <property type="entry name" value="PAS"/>
    <property type="match status" value="1"/>
</dbReference>
<dbReference type="InterPro" id="IPR005467">
    <property type="entry name" value="His_kinase_dom"/>
</dbReference>
<dbReference type="PANTHER" id="PTHR43065">
    <property type="entry name" value="SENSOR HISTIDINE KINASE"/>
    <property type="match status" value="1"/>
</dbReference>
<comment type="catalytic activity">
    <reaction evidence="1">
        <text>ATP + protein L-histidine = ADP + protein N-phospho-L-histidine.</text>
        <dbReference type="EC" id="2.7.13.3"/>
    </reaction>
</comment>
<dbReference type="Proteomes" id="UP000001784">
    <property type="component" value="Chromosome"/>
</dbReference>
<dbReference type="SMART" id="SM00387">
    <property type="entry name" value="HATPase_c"/>
    <property type="match status" value="1"/>
</dbReference>
<dbReference type="GO" id="GO:0005524">
    <property type="term" value="F:ATP binding"/>
    <property type="evidence" value="ECO:0007669"/>
    <property type="project" value="UniProtKB-KW"/>
</dbReference>
<keyword evidence="6 12" id="KW-0418">Kinase</keyword>
<evidence type="ECO:0000256" key="5">
    <source>
        <dbReference type="ARBA" id="ARBA00022741"/>
    </source>
</evidence>
<dbReference type="EC" id="2.7.13.3" evidence="2"/>
<dbReference type="InterPro" id="IPR000014">
    <property type="entry name" value="PAS"/>
</dbReference>
<evidence type="ECO:0000259" key="9">
    <source>
        <dbReference type="PROSITE" id="PS50109"/>
    </source>
</evidence>
<feature type="domain" description="PAS" evidence="10">
    <location>
        <begin position="134"/>
        <end position="205"/>
    </location>
</feature>
<evidence type="ECO:0000256" key="4">
    <source>
        <dbReference type="ARBA" id="ARBA00022679"/>
    </source>
</evidence>
<dbReference type="Gene3D" id="3.30.450.20">
    <property type="entry name" value="PAS domain"/>
    <property type="match status" value="2"/>
</dbReference>
<gene>
    <name evidence="12" type="ordered locus">Sfum_2807</name>
</gene>
<keyword evidence="4 12" id="KW-0808">Transferase</keyword>
<evidence type="ECO:0000256" key="2">
    <source>
        <dbReference type="ARBA" id="ARBA00012438"/>
    </source>
</evidence>
<sequence length="505" mass="56338">MDIMDEANLKTKVFDSLSVPTLILKPNKIIVDANARFLERFRVSKAQVVGKTCHDFFYHLREPCPHETCALARTLEDRQGHSAVKIVATGEGEEKWDNRVFSPIVDETGEVRYVVECIHDMTPVKTLERELSDAREFTQKIILSSTCAMIAADRKGRILMMNPAAEELTGYSLKEARGKVTAEDLYPPGEAKKVMKILRDERIGGKGKLNCTRISMVNARGEDVPVELSAAIIYEGDKEVGTMSVFNDLREKLQHEKQMEQMLLRIARAEKMASLGQLAAGVAHEINNPLTGIIFFSKLVLDTLEKDDPRRENLAAIFEDAKRCGKIVTNLLAYSRQANPGTEVLHIHTLLEHSLNLIRDRKAFMHIRVVKELSREMMLIRGDRDQLSQVIVNLVMNALDAMDRRGTLTLRTFRDKSAKKACLEVSDTGGGIPADKLSVIFDPFFTTKKPGKGTGLGLSTAQKIVTENGGNIRVKETGRSGTTFLVEFPLFVTADEDHAGRCEPS</sequence>
<dbReference type="PANTHER" id="PTHR43065:SF10">
    <property type="entry name" value="PEROXIDE STRESS-ACTIVATED HISTIDINE KINASE MAK3"/>
    <property type="match status" value="1"/>
</dbReference>
<dbReference type="PROSITE" id="PS50112">
    <property type="entry name" value="PAS"/>
    <property type="match status" value="1"/>
</dbReference>
<keyword evidence="3" id="KW-0597">Phosphoprotein</keyword>
<dbReference type="SMART" id="SM00388">
    <property type="entry name" value="HisKA"/>
    <property type="match status" value="1"/>
</dbReference>
<dbReference type="eggNOG" id="COG4191">
    <property type="taxonomic scope" value="Bacteria"/>
</dbReference>
<evidence type="ECO:0000256" key="6">
    <source>
        <dbReference type="ARBA" id="ARBA00022777"/>
    </source>
</evidence>
<dbReference type="GO" id="GO:0000155">
    <property type="term" value="F:phosphorelay sensor kinase activity"/>
    <property type="evidence" value="ECO:0007669"/>
    <property type="project" value="InterPro"/>
</dbReference>
<evidence type="ECO:0000256" key="8">
    <source>
        <dbReference type="ARBA" id="ARBA00023012"/>
    </source>
</evidence>
<dbReference type="InParanoid" id="A0LM33"/>
<keyword evidence="7" id="KW-0067">ATP-binding</keyword>
<dbReference type="Pfam" id="PF02518">
    <property type="entry name" value="HATPase_c"/>
    <property type="match status" value="1"/>
</dbReference>
<dbReference type="Pfam" id="PF08448">
    <property type="entry name" value="PAS_4"/>
    <property type="match status" value="1"/>
</dbReference>
<dbReference type="Gene3D" id="1.10.287.130">
    <property type="match status" value="1"/>
</dbReference>
<evidence type="ECO:0000256" key="7">
    <source>
        <dbReference type="ARBA" id="ARBA00022840"/>
    </source>
</evidence>
<dbReference type="PROSITE" id="PS50109">
    <property type="entry name" value="HIS_KIN"/>
    <property type="match status" value="1"/>
</dbReference>
<dbReference type="InterPro" id="IPR036890">
    <property type="entry name" value="HATPase_C_sf"/>
</dbReference>
<dbReference type="RefSeq" id="WP_011699652.1">
    <property type="nucleotide sequence ID" value="NC_008554.1"/>
</dbReference>
<evidence type="ECO:0000313" key="12">
    <source>
        <dbReference type="EMBL" id="ABK18485.1"/>
    </source>
</evidence>
<dbReference type="NCBIfam" id="TIGR00229">
    <property type="entry name" value="sensory_box"/>
    <property type="match status" value="2"/>
</dbReference>
<dbReference type="SMART" id="SM00091">
    <property type="entry name" value="PAS"/>
    <property type="match status" value="2"/>
</dbReference>
<evidence type="ECO:0000256" key="3">
    <source>
        <dbReference type="ARBA" id="ARBA00022553"/>
    </source>
</evidence>
<keyword evidence="8" id="KW-0902">Two-component regulatory system</keyword>
<dbReference type="InterPro" id="IPR013767">
    <property type="entry name" value="PAS_fold"/>
</dbReference>
<dbReference type="STRING" id="335543.Sfum_2807"/>
<dbReference type="InterPro" id="IPR000700">
    <property type="entry name" value="PAS-assoc_C"/>
</dbReference>
<dbReference type="SUPFAM" id="SSF55874">
    <property type="entry name" value="ATPase domain of HSP90 chaperone/DNA topoisomerase II/histidine kinase"/>
    <property type="match status" value="1"/>
</dbReference>
<dbReference type="InterPro" id="IPR036097">
    <property type="entry name" value="HisK_dim/P_sf"/>
</dbReference>
<name>A0LM33_SYNFM</name>
<feature type="domain" description="PAC" evidence="11">
    <location>
        <begin position="80"/>
        <end position="133"/>
    </location>
</feature>
<dbReference type="Gene3D" id="3.30.565.10">
    <property type="entry name" value="Histidine kinase-like ATPase, C-terminal domain"/>
    <property type="match status" value="1"/>
</dbReference>
<dbReference type="PRINTS" id="PR00344">
    <property type="entry name" value="BCTRLSENSOR"/>
</dbReference>
<evidence type="ECO:0000259" key="11">
    <source>
        <dbReference type="PROSITE" id="PS50113"/>
    </source>
</evidence>
<dbReference type="PROSITE" id="PS50113">
    <property type="entry name" value="PAC"/>
    <property type="match status" value="1"/>
</dbReference>
<keyword evidence="13" id="KW-1185">Reference proteome</keyword>
<dbReference type="HOGENOM" id="CLU_000445_114_39_7"/>
<dbReference type="CDD" id="cd00130">
    <property type="entry name" value="PAS"/>
    <property type="match status" value="2"/>
</dbReference>
<organism evidence="12 13">
    <name type="scientific">Syntrophobacter fumaroxidans (strain DSM 10017 / MPOB)</name>
    <dbReference type="NCBI Taxonomy" id="335543"/>
    <lineage>
        <taxon>Bacteria</taxon>
        <taxon>Pseudomonadati</taxon>
        <taxon>Thermodesulfobacteriota</taxon>
        <taxon>Syntrophobacteria</taxon>
        <taxon>Syntrophobacterales</taxon>
        <taxon>Syntrophobacteraceae</taxon>
        <taxon>Syntrophobacter</taxon>
    </lineage>
</organism>
<evidence type="ECO:0000259" key="10">
    <source>
        <dbReference type="PROSITE" id="PS50112"/>
    </source>
</evidence>
<dbReference type="eggNOG" id="COG3829">
    <property type="taxonomic scope" value="Bacteria"/>
</dbReference>
<dbReference type="InterPro" id="IPR035965">
    <property type="entry name" value="PAS-like_dom_sf"/>
</dbReference>
<proteinExistence type="predicted"/>
<dbReference type="InterPro" id="IPR003661">
    <property type="entry name" value="HisK_dim/P_dom"/>
</dbReference>
<dbReference type="GO" id="GO:0006355">
    <property type="term" value="P:regulation of DNA-templated transcription"/>
    <property type="evidence" value="ECO:0007669"/>
    <property type="project" value="InterPro"/>
</dbReference>
<dbReference type="SUPFAM" id="SSF47384">
    <property type="entry name" value="Homodimeric domain of signal transducing histidine kinase"/>
    <property type="match status" value="1"/>
</dbReference>
<dbReference type="SUPFAM" id="SSF55785">
    <property type="entry name" value="PYP-like sensor domain (PAS domain)"/>
    <property type="match status" value="2"/>
</dbReference>
<dbReference type="InterPro" id="IPR013656">
    <property type="entry name" value="PAS_4"/>
</dbReference>
<evidence type="ECO:0000256" key="1">
    <source>
        <dbReference type="ARBA" id="ARBA00000085"/>
    </source>
</evidence>
<evidence type="ECO:0000313" key="13">
    <source>
        <dbReference type="Proteomes" id="UP000001784"/>
    </source>
</evidence>